<dbReference type="Proteomes" id="UP001523219">
    <property type="component" value="Unassembled WGS sequence"/>
</dbReference>
<keyword evidence="3" id="KW-1185">Reference proteome</keyword>
<reference evidence="2 3" key="1">
    <citation type="submission" date="2022-05" db="EMBL/GenBank/DDBJ databases">
        <title>Streptomyces sp. nov. RY43-2 isolated from soil of a peat swamp forest.</title>
        <authorList>
            <person name="Kanchanasin P."/>
            <person name="Tanasupawat S."/>
            <person name="Phongsopitanun W."/>
        </authorList>
    </citation>
    <scope>NUCLEOTIDE SEQUENCE [LARGE SCALE GENOMIC DNA]</scope>
    <source>
        <strain evidence="2 3">RY43-2</strain>
    </source>
</reference>
<dbReference type="PROSITE" id="PS51352">
    <property type="entry name" value="THIOREDOXIN_2"/>
    <property type="match status" value="1"/>
</dbReference>
<feature type="domain" description="Thioredoxin" evidence="1">
    <location>
        <begin position="1"/>
        <end position="128"/>
    </location>
</feature>
<name>A0ABT0ZH77_9ACTN</name>
<sequence length="137" mass="15348">MIVFYRGLHCPACRGQLNQMEQRFDDLQALGVDPVAISADSRERAERARTEWGLTKVPVGYDLPVSVMRDWGLFVSGSANDQEPERFNEPGLFLVKPDQELYYASILNMPFGRPPLDELIGGMAFVLDRAYPARGGV</sequence>
<comment type="caution">
    <text evidence="2">The sequence shown here is derived from an EMBL/GenBank/DDBJ whole genome shotgun (WGS) entry which is preliminary data.</text>
</comment>
<dbReference type="SUPFAM" id="SSF52833">
    <property type="entry name" value="Thioredoxin-like"/>
    <property type="match status" value="1"/>
</dbReference>
<dbReference type="Gene3D" id="3.40.30.10">
    <property type="entry name" value="Glutaredoxin"/>
    <property type="match status" value="1"/>
</dbReference>
<evidence type="ECO:0000259" key="1">
    <source>
        <dbReference type="PROSITE" id="PS51352"/>
    </source>
</evidence>
<dbReference type="InterPro" id="IPR013766">
    <property type="entry name" value="Thioredoxin_domain"/>
</dbReference>
<evidence type="ECO:0000313" key="3">
    <source>
        <dbReference type="Proteomes" id="UP001523219"/>
    </source>
</evidence>
<dbReference type="RefSeq" id="WP_252426255.1">
    <property type="nucleotide sequence ID" value="NZ_JAMWMR010000017.1"/>
</dbReference>
<evidence type="ECO:0000313" key="2">
    <source>
        <dbReference type="EMBL" id="MCN9242933.1"/>
    </source>
</evidence>
<organism evidence="2 3">
    <name type="scientific">Streptomyces macrolidinus</name>
    <dbReference type="NCBI Taxonomy" id="2952607"/>
    <lineage>
        <taxon>Bacteria</taxon>
        <taxon>Bacillati</taxon>
        <taxon>Actinomycetota</taxon>
        <taxon>Actinomycetes</taxon>
        <taxon>Kitasatosporales</taxon>
        <taxon>Streptomycetaceae</taxon>
        <taxon>Streptomyces</taxon>
    </lineage>
</organism>
<dbReference type="Pfam" id="PF00578">
    <property type="entry name" value="AhpC-TSA"/>
    <property type="match status" value="1"/>
</dbReference>
<dbReference type="EMBL" id="JAMWMR010000017">
    <property type="protein sequence ID" value="MCN9242933.1"/>
    <property type="molecule type" value="Genomic_DNA"/>
</dbReference>
<protein>
    <submittedName>
        <fullName evidence="2">Redoxin domain-containing protein</fullName>
    </submittedName>
</protein>
<gene>
    <name evidence="2" type="ORF">NGF19_19380</name>
</gene>
<dbReference type="InterPro" id="IPR000866">
    <property type="entry name" value="AhpC/TSA"/>
</dbReference>
<dbReference type="InterPro" id="IPR036249">
    <property type="entry name" value="Thioredoxin-like_sf"/>
</dbReference>
<proteinExistence type="predicted"/>
<accession>A0ABT0ZH77</accession>